<gene>
    <name evidence="2" type="ORF">LVIROSA_LOCUS6281</name>
</gene>
<evidence type="ECO:0000256" key="1">
    <source>
        <dbReference type="SAM" id="MobiDB-lite"/>
    </source>
</evidence>
<evidence type="ECO:0000313" key="3">
    <source>
        <dbReference type="Proteomes" id="UP001157418"/>
    </source>
</evidence>
<evidence type="ECO:0000313" key="2">
    <source>
        <dbReference type="EMBL" id="CAH1418700.1"/>
    </source>
</evidence>
<dbReference type="AlphaFoldDB" id="A0AAU9LXU0"/>
<dbReference type="Proteomes" id="UP001157418">
    <property type="component" value="Unassembled WGS sequence"/>
</dbReference>
<keyword evidence="3" id="KW-1185">Reference proteome</keyword>
<sequence>MEHGSISKHCCGSIPTSHHRDKLESKLKRPPSRLELFDRSHRPKNPKESTSNNDYVTPKTMMNVDAYADGMVTKYGDDIDSHPPYDHELWVKVTGGINKGRALGFGSVSDPHKFMVPSQAAPSTSTSPNNVEVFVDRIREEINDEFTAEREEIEAQKQEITKIYNDILKLTQGSNLPNKLDLDTGFL</sequence>
<name>A0AAU9LXU0_9ASTR</name>
<feature type="region of interest" description="Disordered" evidence="1">
    <location>
        <begin position="1"/>
        <end position="57"/>
    </location>
</feature>
<accession>A0AAU9LXU0</accession>
<dbReference type="Pfam" id="PF03004">
    <property type="entry name" value="Transposase_24"/>
    <property type="match status" value="1"/>
</dbReference>
<dbReference type="InterPro" id="IPR004252">
    <property type="entry name" value="Probable_transposase_24"/>
</dbReference>
<comment type="caution">
    <text evidence="2">The sequence shown here is derived from an EMBL/GenBank/DDBJ whole genome shotgun (WGS) entry which is preliminary data.</text>
</comment>
<protein>
    <submittedName>
        <fullName evidence="2">Uncharacterized protein</fullName>
    </submittedName>
</protein>
<organism evidence="2 3">
    <name type="scientific">Lactuca virosa</name>
    <dbReference type="NCBI Taxonomy" id="75947"/>
    <lineage>
        <taxon>Eukaryota</taxon>
        <taxon>Viridiplantae</taxon>
        <taxon>Streptophyta</taxon>
        <taxon>Embryophyta</taxon>
        <taxon>Tracheophyta</taxon>
        <taxon>Spermatophyta</taxon>
        <taxon>Magnoliopsida</taxon>
        <taxon>eudicotyledons</taxon>
        <taxon>Gunneridae</taxon>
        <taxon>Pentapetalae</taxon>
        <taxon>asterids</taxon>
        <taxon>campanulids</taxon>
        <taxon>Asterales</taxon>
        <taxon>Asteraceae</taxon>
        <taxon>Cichorioideae</taxon>
        <taxon>Cichorieae</taxon>
        <taxon>Lactucinae</taxon>
        <taxon>Lactuca</taxon>
    </lineage>
</organism>
<dbReference type="EMBL" id="CAKMRJ010000113">
    <property type="protein sequence ID" value="CAH1418700.1"/>
    <property type="molecule type" value="Genomic_DNA"/>
</dbReference>
<reference evidence="2 3" key="1">
    <citation type="submission" date="2022-01" db="EMBL/GenBank/DDBJ databases">
        <authorList>
            <person name="Xiong W."/>
            <person name="Schranz E."/>
        </authorList>
    </citation>
    <scope>NUCLEOTIDE SEQUENCE [LARGE SCALE GENOMIC DNA]</scope>
</reference>
<proteinExistence type="predicted"/>